<organism evidence="2 3">
    <name type="scientific">Blautia celeris</name>
    <dbReference type="NCBI Taxonomy" id="2763026"/>
    <lineage>
        <taxon>Bacteria</taxon>
        <taxon>Bacillati</taxon>
        <taxon>Bacillota</taxon>
        <taxon>Clostridia</taxon>
        <taxon>Lachnospirales</taxon>
        <taxon>Lachnospiraceae</taxon>
        <taxon>Blautia</taxon>
    </lineage>
</organism>
<name>A0ABR7F7B9_9FIRM</name>
<dbReference type="Gene3D" id="3.40.50.300">
    <property type="entry name" value="P-loop containing nucleotide triphosphate hydrolases"/>
    <property type="match status" value="1"/>
</dbReference>
<feature type="domain" description="Helicase HerA central" evidence="1">
    <location>
        <begin position="426"/>
        <end position="634"/>
    </location>
</feature>
<dbReference type="PANTHER" id="PTHR30121:SF6">
    <property type="entry name" value="SLR6007 PROTEIN"/>
    <property type="match status" value="1"/>
</dbReference>
<evidence type="ECO:0000313" key="2">
    <source>
        <dbReference type="EMBL" id="MBC5671102.1"/>
    </source>
</evidence>
<dbReference type="SUPFAM" id="SSF52540">
    <property type="entry name" value="P-loop containing nucleoside triphosphate hydrolases"/>
    <property type="match status" value="1"/>
</dbReference>
<dbReference type="RefSeq" id="WP_103731932.1">
    <property type="nucleotide sequence ID" value="NZ_JACOOU010000001.1"/>
</dbReference>
<gene>
    <name evidence="2" type="ORF">H8S76_02500</name>
</gene>
<reference evidence="2 3" key="1">
    <citation type="submission" date="2020-08" db="EMBL/GenBank/DDBJ databases">
        <title>Genome public.</title>
        <authorList>
            <person name="Liu C."/>
            <person name="Sun Q."/>
        </authorList>
    </citation>
    <scope>NUCLEOTIDE SEQUENCE [LARGE SCALE GENOMIC DNA]</scope>
    <source>
        <strain evidence="2 3">NSJ-34</strain>
    </source>
</reference>
<dbReference type="EMBL" id="JACOOU010000001">
    <property type="protein sequence ID" value="MBC5671102.1"/>
    <property type="molecule type" value="Genomic_DNA"/>
</dbReference>
<dbReference type="Pfam" id="PF01935">
    <property type="entry name" value="DUF87"/>
    <property type="match status" value="1"/>
</dbReference>
<accession>A0ABR7F7B9</accession>
<comment type="caution">
    <text evidence="2">The sequence shown here is derived from an EMBL/GenBank/DDBJ whole genome shotgun (WGS) entry which is preliminary data.</text>
</comment>
<dbReference type="GO" id="GO:0005524">
    <property type="term" value="F:ATP binding"/>
    <property type="evidence" value="ECO:0007669"/>
    <property type="project" value="UniProtKB-KW"/>
</dbReference>
<dbReference type="Gene3D" id="1.10.8.730">
    <property type="match status" value="1"/>
</dbReference>
<dbReference type="Proteomes" id="UP000654573">
    <property type="component" value="Unassembled WGS sequence"/>
</dbReference>
<protein>
    <submittedName>
        <fullName evidence="2">ATP-binding protein</fullName>
    </submittedName>
</protein>
<proteinExistence type="predicted"/>
<keyword evidence="3" id="KW-1185">Reference proteome</keyword>
<keyword evidence="2" id="KW-0547">Nucleotide-binding</keyword>
<dbReference type="InterPro" id="IPR002789">
    <property type="entry name" value="HerA_central"/>
</dbReference>
<keyword evidence="2" id="KW-0067">ATP-binding</keyword>
<dbReference type="PANTHER" id="PTHR30121">
    <property type="entry name" value="UNCHARACTERIZED PROTEIN YJGR-RELATED"/>
    <property type="match status" value="1"/>
</dbReference>
<evidence type="ECO:0000313" key="3">
    <source>
        <dbReference type="Proteomes" id="UP000654573"/>
    </source>
</evidence>
<dbReference type="InterPro" id="IPR051162">
    <property type="entry name" value="T4SS_component"/>
</dbReference>
<dbReference type="InterPro" id="IPR027417">
    <property type="entry name" value="P-loop_NTPase"/>
</dbReference>
<dbReference type="NCBIfam" id="NF045971">
    <property type="entry name" value="conju_CD1110"/>
    <property type="match status" value="1"/>
</dbReference>
<evidence type="ECO:0000259" key="1">
    <source>
        <dbReference type="Pfam" id="PF01935"/>
    </source>
</evidence>
<sequence length="772" mass="88624">MIKTLRQAVLQEKERFRIPRSVQHLIPAERIWPDGIFLCGRKYTMMYRFTDINYAVAGKEDKKSMFFAWSDILNSLDCGAAAKLTVFNRRINHKEFAKRILLPMRGDALDGYREEMNQILSDKVRGANGVVQEKYITISVCRKDIQEARNYFARTGTDLAGRFAQLGSQCLPLDAAERLRILYDFYRAGEKEDFSFDMRTAMKRGQSFKDCICPESFEHGSDYFKLGARYGRVLFLRDYANYIKDELMNKLSEVSRNLMMSMDIISVPTDEAVKEVENRLLGVETNITNWQRRQNASNNFSAIIPYDMELQRKESKDFLNDLTVRDQRMFFGVLTLVLTADTREELERDTESILALGRTNMCQFAILREQQIEGLNTVLPYGIRKIHALRTLNTESLAVFMPFNTQEIMQERGLYCGVNPMSHNLILLDRGKLMNPSCFILGVPGSGKSFRAKLFIILVVLATTKDQILIYDPEGEYEALVEALGGVSLPIAAGSSVNLNAMDMVAGYGEKNPVIDKSQFILSLYERISKGEHVGPREKSILDRCVEQVYKQKEKYGILPSLPELRKILLQQPEQQARDLALMLELFTEGSLNIFSQPTNINLKNRIISFNTRDMGEELKELGQLVITDHMINRVTVNWEQGIRTHIFLDEFHTLLQQEYSANFFDSAYRRFRKRDAWLTSMTQNVEYILDSVKTRTMLSNSEFIVMFNQSEPDRKELAKLLHISEQQLAFVTNAQAGNGLLRVGHSLIPFVSDFPKDSSLYGLMSTSPRED</sequence>